<dbReference type="InterPro" id="IPR036658">
    <property type="entry name" value="CPI-17_sf"/>
</dbReference>
<reference evidence="4" key="1">
    <citation type="submission" date="2020-10" db="EMBL/GenBank/DDBJ databases">
        <authorList>
            <person name="Kikuchi T."/>
        </authorList>
    </citation>
    <scope>NUCLEOTIDE SEQUENCE</scope>
    <source>
        <strain evidence="4">NKZ352</strain>
    </source>
</reference>
<organism evidence="4 5">
    <name type="scientific">Caenorhabditis auriculariae</name>
    <dbReference type="NCBI Taxonomy" id="2777116"/>
    <lineage>
        <taxon>Eukaryota</taxon>
        <taxon>Metazoa</taxon>
        <taxon>Ecdysozoa</taxon>
        <taxon>Nematoda</taxon>
        <taxon>Chromadorea</taxon>
        <taxon>Rhabditida</taxon>
        <taxon>Rhabditina</taxon>
        <taxon>Rhabditomorpha</taxon>
        <taxon>Rhabditoidea</taxon>
        <taxon>Rhabditidae</taxon>
        <taxon>Peloderinae</taxon>
        <taxon>Caenorhabditis</taxon>
    </lineage>
</organism>
<keyword evidence="2" id="KW-0597">Phosphoprotein</keyword>
<dbReference type="Gene3D" id="1.10.150.220">
    <property type="entry name" value="CPI-17"/>
    <property type="match status" value="1"/>
</dbReference>
<evidence type="ECO:0000256" key="3">
    <source>
        <dbReference type="ARBA" id="ARBA00023272"/>
    </source>
</evidence>
<dbReference type="GO" id="GO:0005737">
    <property type="term" value="C:cytoplasm"/>
    <property type="evidence" value="ECO:0007669"/>
    <property type="project" value="InterPro"/>
</dbReference>
<comment type="caution">
    <text evidence="4">The sequence shown here is derived from an EMBL/GenBank/DDBJ whole genome shotgun (WGS) entry which is preliminary data.</text>
</comment>
<gene>
    <name evidence="4" type="ORF">CAUJ_LOCUS9336</name>
</gene>
<dbReference type="OrthoDB" id="8193882at2759"/>
<evidence type="ECO:0000313" key="5">
    <source>
        <dbReference type="Proteomes" id="UP000835052"/>
    </source>
</evidence>
<dbReference type="GO" id="GO:0004865">
    <property type="term" value="F:protein serine/threonine phosphatase inhibitor activity"/>
    <property type="evidence" value="ECO:0007669"/>
    <property type="project" value="TreeGrafter"/>
</dbReference>
<proteinExistence type="inferred from homology"/>
<comment type="similarity">
    <text evidence="1">Belongs to the PP1 inhibitor family.</text>
</comment>
<accession>A0A8S1HDX3</accession>
<protein>
    <submittedName>
        <fullName evidence="4">Uncharacterized protein</fullName>
    </submittedName>
</protein>
<name>A0A8S1HDX3_9PELO</name>
<dbReference type="SUPFAM" id="SSF81790">
    <property type="entry name" value="Myosin phosphatase inhibitor 17kDa protein, CPI-17"/>
    <property type="match status" value="1"/>
</dbReference>
<keyword evidence="5" id="KW-1185">Reference proteome</keyword>
<dbReference type="EMBL" id="CAJGYM010000035">
    <property type="protein sequence ID" value="CAD6193417.1"/>
    <property type="molecule type" value="Genomic_DNA"/>
</dbReference>
<sequence>MDDRSRMLTMKYGKHQMSLIRKRMKVENWIEGEVAKLFNGNDNNDVEVDLDRVQDLDTVPLKRKYAFDQLQKAHCPASMDKITVFLDELIEQINSL</sequence>
<dbReference type="PANTHER" id="PTHR16188">
    <property type="entry name" value="PROTEIN PHOSPHATASE 1 INHIBITOR POTENTIATED BY PROTEIN KINASE C"/>
    <property type="match status" value="1"/>
</dbReference>
<dbReference type="AlphaFoldDB" id="A0A8S1HDX3"/>
<keyword evidence="3" id="KW-0650">Protein phosphatase inhibitor</keyword>
<evidence type="ECO:0000256" key="2">
    <source>
        <dbReference type="ARBA" id="ARBA00022553"/>
    </source>
</evidence>
<evidence type="ECO:0000313" key="4">
    <source>
        <dbReference type="EMBL" id="CAD6193417.1"/>
    </source>
</evidence>
<dbReference type="Pfam" id="PF05361">
    <property type="entry name" value="PP1_inhibitor"/>
    <property type="match status" value="1"/>
</dbReference>
<dbReference type="InterPro" id="IPR008025">
    <property type="entry name" value="CPI-17"/>
</dbReference>
<evidence type="ECO:0000256" key="1">
    <source>
        <dbReference type="ARBA" id="ARBA00005483"/>
    </source>
</evidence>
<dbReference type="Proteomes" id="UP000835052">
    <property type="component" value="Unassembled WGS sequence"/>
</dbReference>
<dbReference type="PANTHER" id="PTHR16188:SF14">
    <property type="entry name" value="GEO07393P1"/>
    <property type="match status" value="1"/>
</dbReference>